<dbReference type="GO" id="GO:0046872">
    <property type="term" value="F:metal ion binding"/>
    <property type="evidence" value="ECO:0007669"/>
    <property type="project" value="UniProtKB-KW"/>
</dbReference>
<feature type="domain" description="Radical SAM core" evidence="7">
    <location>
        <begin position="90"/>
        <end position="320"/>
    </location>
</feature>
<evidence type="ECO:0000256" key="6">
    <source>
        <dbReference type="ARBA" id="ARBA00023014"/>
    </source>
</evidence>
<dbReference type="PANTHER" id="PTHR43273">
    <property type="entry name" value="ANAEROBIC SULFATASE-MATURATING ENZYME HOMOLOG ASLB-RELATED"/>
    <property type="match status" value="1"/>
</dbReference>
<accession>C0GDM1</accession>
<keyword evidence="2" id="KW-0004">4Fe-4S</keyword>
<dbReference type="InterPro" id="IPR000385">
    <property type="entry name" value="MoaA_NifB_PqqE_Fe-S-bd_CS"/>
</dbReference>
<evidence type="ECO:0000313" key="9">
    <source>
        <dbReference type="Proteomes" id="UP000006443"/>
    </source>
</evidence>
<gene>
    <name evidence="8" type="ORF">DealDRAFT_0434</name>
</gene>
<dbReference type="SFLD" id="SFLDG01386">
    <property type="entry name" value="main_SPASM_domain-containing"/>
    <property type="match status" value="1"/>
</dbReference>
<evidence type="ECO:0000313" key="8">
    <source>
        <dbReference type="EMBL" id="EEG78504.1"/>
    </source>
</evidence>
<dbReference type="SFLD" id="SFLDG01384">
    <property type="entry name" value="thioether_bond_formation_requi"/>
    <property type="match status" value="1"/>
</dbReference>
<dbReference type="GO" id="GO:0051539">
    <property type="term" value="F:4 iron, 4 sulfur cluster binding"/>
    <property type="evidence" value="ECO:0007669"/>
    <property type="project" value="UniProtKB-KW"/>
</dbReference>
<keyword evidence="4" id="KW-0479">Metal-binding</keyword>
<dbReference type="InterPro" id="IPR058240">
    <property type="entry name" value="rSAM_sf"/>
</dbReference>
<proteinExistence type="predicted"/>
<name>C0GDM1_DETAL</name>
<dbReference type="STRING" id="555088.DealDRAFT_0434"/>
<dbReference type="SFLD" id="SFLDS00029">
    <property type="entry name" value="Radical_SAM"/>
    <property type="match status" value="1"/>
</dbReference>
<dbReference type="PROSITE" id="PS51918">
    <property type="entry name" value="RADICAL_SAM"/>
    <property type="match status" value="1"/>
</dbReference>
<dbReference type="GO" id="GO:0016491">
    <property type="term" value="F:oxidoreductase activity"/>
    <property type="evidence" value="ECO:0007669"/>
    <property type="project" value="InterPro"/>
</dbReference>
<evidence type="ECO:0000256" key="5">
    <source>
        <dbReference type="ARBA" id="ARBA00023004"/>
    </source>
</evidence>
<dbReference type="SFLD" id="SFLDG01067">
    <property type="entry name" value="SPASM/twitch_domain_containing"/>
    <property type="match status" value="1"/>
</dbReference>
<evidence type="ECO:0000256" key="2">
    <source>
        <dbReference type="ARBA" id="ARBA00022485"/>
    </source>
</evidence>
<dbReference type="InterPro" id="IPR024025">
    <property type="entry name" value="SCIFF_rSAM_maturase"/>
</dbReference>
<dbReference type="InterPro" id="IPR007197">
    <property type="entry name" value="rSAM"/>
</dbReference>
<dbReference type="Proteomes" id="UP000006443">
    <property type="component" value="Unassembled WGS sequence"/>
</dbReference>
<dbReference type="NCBIfam" id="TIGR03974">
    <property type="entry name" value="rSAM_six_Cys"/>
    <property type="match status" value="1"/>
</dbReference>
<evidence type="ECO:0000256" key="3">
    <source>
        <dbReference type="ARBA" id="ARBA00022691"/>
    </source>
</evidence>
<evidence type="ECO:0000259" key="7">
    <source>
        <dbReference type="PROSITE" id="PS51918"/>
    </source>
</evidence>
<dbReference type="PROSITE" id="PS01305">
    <property type="entry name" value="MOAA_NIFB_PQQE"/>
    <property type="match status" value="1"/>
</dbReference>
<dbReference type="InterPro" id="IPR023867">
    <property type="entry name" value="Sulphatase_maturase_rSAM"/>
</dbReference>
<dbReference type="Gene3D" id="3.20.20.70">
    <property type="entry name" value="Aldolase class I"/>
    <property type="match status" value="1"/>
</dbReference>
<sequence length="454" mass="50361">MCFMGMVHTFEMHGLKLALDVESGALHVLDGPGFLAVEKLAQGLAVDDVQKEAASEFGEETARQVMAEICELQEKGLLFSEPREVDLSSDGVVKALCLHLAHDCNLRCKYCFAGEGHYGGNRGLMPLETAKKAVDFLLEKSKGRKHVEIDFFGGEPLLNFQVLKDTVEYGKARAQEMGKVLKFTVTTNALRMPGEVLEYLNREGMSIVLSLDGREEVHDRMRVLPGGGKSWQRVLENCKAVVKGRGGDNYYLRGTYTRHNLDFSKDIDVMIEEGFDRISLEPAVLSPEAAEALQSEDVPVLEKEYEKLAQKLWQREEQGEKVFFFHFELDLHQGPCAKKRAQGCGAGAAYLAVTPEGSLYPCHQFAGDEDFCCGHVDSGVKDGLLTRFAAVDSANKEACRDCFARFFCGGGCHAAAWSMNQDMEKPYELGCTLHRKRVECGLYLQAKRMLASIG</sequence>
<dbReference type="PANTHER" id="PTHR43273:SF8">
    <property type="entry name" value="RADICAL SAM DOMAIN PROTEIN"/>
    <property type="match status" value="1"/>
</dbReference>
<dbReference type="CDD" id="cd01335">
    <property type="entry name" value="Radical_SAM"/>
    <property type="match status" value="1"/>
</dbReference>
<reference evidence="8 9" key="1">
    <citation type="submission" date="2009-02" db="EMBL/GenBank/DDBJ databases">
        <title>Sequencing of the draft genome and assembly of Dethiobacter alkaliphilus AHT 1.</title>
        <authorList>
            <consortium name="US DOE Joint Genome Institute (JGI-PGF)"/>
            <person name="Lucas S."/>
            <person name="Copeland A."/>
            <person name="Lapidus A."/>
            <person name="Glavina del Rio T."/>
            <person name="Dalin E."/>
            <person name="Tice H."/>
            <person name="Bruce D."/>
            <person name="Goodwin L."/>
            <person name="Pitluck S."/>
            <person name="Larimer F."/>
            <person name="Land M.L."/>
            <person name="Hauser L."/>
            <person name="Muyzer G."/>
        </authorList>
    </citation>
    <scope>NUCLEOTIDE SEQUENCE [LARGE SCALE GENOMIC DNA]</scope>
    <source>
        <strain evidence="8 9">AHT 1</strain>
    </source>
</reference>
<dbReference type="EMBL" id="ACJM01000002">
    <property type="protein sequence ID" value="EEG78504.1"/>
    <property type="molecule type" value="Genomic_DNA"/>
</dbReference>
<dbReference type="NCBIfam" id="TIGR04085">
    <property type="entry name" value="rSAM_more_4Fe4S"/>
    <property type="match status" value="1"/>
</dbReference>
<dbReference type="SUPFAM" id="SSF102114">
    <property type="entry name" value="Radical SAM enzymes"/>
    <property type="match status" value="1"/>
</dbReference>
<dbReference type="eggNOG" id="COG0641">
    <property type="taxonomic scope" value="Bacteria"/>
</dbReference>
<dbReference type="Pfam" id="PF04055">
    <property type="entry name" value="Radical_SAM"/>
    <property type="match status" value="1"/>
</dbReference>
<dbReference type="InterPro" id="IPR023885">
    <property type="entry name" value="4Fe4S-binding_SPASM_dom"/>
</dbReference>
<keyword evidence="9" id="KW-1185">Reference proteome</keyword>
<evidence type="ECO:0000256" key="1">
    <source>
        <dbReference type="ARBA" id="ARBA00001966"/>
    </source>
</evidence>
<protein>
    <submittedName>
        <fullName evidence="8">Radical SAM domain protein</fullName>
    </submittedName>
</protein>
<keyword evidence="5" id="KW-0408">Iron</keyword>
<dbReference type="InterPro" id="IPR013785">
    <property type="entry name" value="Aldolase_TIM"/>
</dbReference>
<dbReference type="AlphaFoldDB" id="C0GDM1"/>
<organism evidence="8 9">
    <name type="scientific">Dethiobacter alkaliphilus AHT 1</name>
    <dbReference type="NCBI Taxonomy" id="555088"/>
    <lineage>
        <taxon>Bacteria</taxon>
        <taxon>Bacillati</taxon>
        <taxon>Bacillota</taxon>
        <taxon>Dethiobacteria</taxon>
        <taxon>Dethiobacterales</taxon>
        <taxon>Dethiobacteraceae</taxon>
        <taxon>Dethiobacter</taxon>
    </lineage>
</organism>
<comment type="cofactor">
    <cofactor evidence="1">
        <name>[4Fe-4S] cluster</name>
        <dbReference type="ChEBI" id="CHEBI:49883"/>
    </cofactor>
</comment>
<keyword evidence="3" id="KW-0949">S-adenosyl-L-methionine</keyword>
<evidence type="ECO:0000256" key="4">
    <source>
        <dbReference type="ARBA" id="ARBA00022723"/>
    </source>
</evidence>
<keyword evidence="6" id="KW-0411">Iron-sulfur</keyword>
<comment type="caution">
    <text evidence="8">The sequence shown here is derived from an EMBL/GenBank/DDBJ whole genome shotgun (WGS) entry which is preliminary data.</text>
</comment>